<keyword evidence="1" id="KW-0378">Hydrolase</keyword>
<dbReference type="InterPro" id="IPR042002">
    <property type="entry name" value="Sortase_C"/>
</dbReference>
<feature type="transmembrane region" description="Helical" evidence="3">
    <location>
        <begin position="245"/>
        <end position="266"/>
    </location>
</feature>
<dbReference type="NCBIfam" id="TIGR01076">
    <property type="entry name" value="sortase_fam"/>
    <property type="match status" value="1"/>
</dbReference>
<evidence type="ECO:0000256" key="2">
    <source>
        <dbReference type="PIRSR" id="PIRSR605754-1"/>
    </source>
</evidence>
<organism evidence="4 5">
    <name type="scientific">Stecheria intestinalis</name>
    <dbReference type="NCBI Taxonomy" id="2606630"/>
    <lineage>
        <taxon>Bacteria</taxon>
        <taxon>Bacillati</taxon>
        <taxon>Bacillota</taxon>
        <taxon>Erysipelotrichia</taxon>
        <taxon>Erysipelotrichales</taxon>
        <taxon>Erysipelotrichaceae</taxon>
        <taxon>Stecheria</taxon>
    </lineage>
</organism>
<keyword evidence="5" id="KW-1185">Reference proteome</keyword>
<feature type="active site" description="Proton donor/acceptor" evidence="2">
    <location>
        <position position="146"/>
    </location>
</feature>
<evidence type="ECO:0000256" key="1">
    <source>
        <dbReference type="ARBA" id="ARBA00022801"/>
    </source>
</evidence>
<dbReference type="NCBIfam" id="NF033745">
    <property type="entry name" value="class_C_sortase"/>
    <property type="match status" value="1"/>
</dbReference>
<dbReference type="EMBL" id="VUMN01000004">
    <property type="protein sequence ID" value="MSS57906.1"/>
    <property type="molecule type" value="Genomic_DNA"/>
</dbReference>
<reference evidence="4 5" key="1">
    <citation type="submission" date="2019-08" db="EMBL/GenBank/DDBJ databases">
        <title>In-depth cultivation of the pig gut microbiome towards novel bacterial diversity and tailored functional studies.</title>
        <authorList>
            <person name="Wylensek D."/>
            <person name="Hitch T.C.A."/>
            <person name="Clavel T."/>
        </authorList>
    </citation>
    <scope>NUCLEOTIDE SEQUENCE [LARGE SCALE GENOMIC DNA]</scope>
    <source>
        <strain evidence="4 5">Oil+RF-744-GAM-WT-6</strain>
    </source>
</reference>
<dbReference type="CDD" id="cd05827">
    <property type="entry name" value="Sortase_C"/>
    <property type="match status" value="1"/>
</dbReference>
<dbReference type="AlphaFoldDB" id="A0A7X2TFX0"/>
<dbReference type="Gene3D" id="2.40.260.10">
    <property type="entry name" value="Sortase"/>
    <property type="match status" value="1"/>
</dbReference>
<proteinExistence type="predicted"/>
<keyword evidence="3" id="KW-0812">Transmembrane</keyword>
<dbReference type="GO" id="GO:0016787">
    <property type="term" value="F:hydrolase activity"/>
    <property type="evidence" value="ECO:0007669"/>
    <property type="project" value="UniProtKB-KW"/>
</dbReference>
<evidence type="ECO:0000313" key="5">
    <source>
        <dbReference type="Proteomes" id="UP000461880"/>
    </source>
</evidence>
<evidence type="ECO:0000256" key="3">
    <source>
        <dbReference type="SAM" id="Phobius"/>
    </source>
</evidence>
<accession>A0A7X2TFX0</accession>
<dbReference type="RefSeq" id="WP_154503113.1">
    <property type="nucleotide sequence ID" value="NZ_VUMN01000004.1"/>
</dbReference>
<keyword evidence="3" id="KW-1133">Transmembrane helix</keyword>
<dbReference type="Pfam" id="PF04203">
    <property type="entry name" value="Sortase"/>
    <property type="match status" value="1"/>
</dbReference>
<feature type="active site" description="Acyl-thioester intermediate" evidence="2">
    <location>
        <position position="208"/>
    </location>
</feature>
<dbReference type="Proteomes" id="UP000461880">
    <property type="component" value="Unassembled WGS sequence"/>
</dbReference>
<dbReference type="InterPro" id="IPR005754">
    <property type="entry name" value="Sortase"/>
</dbReference>
<comment type="caution">
    <text evidence="4">The sequence shown here is derived from an EMBL/GenBank/DDBJ whole genome shotgun (WGS) entry which is preliminary data.</text>
</comment>
<keyword evidence="3" id="KW-0472">Membrane</keyword>
<name>A0A7X2TFX0_9FIRM</name>
<dbReference type="SUPFAM" id="SSF63817">
    <property type="entry name" value="Sortase"/>
    <property type="match status" value="1"/>
</dbReference>
<protein>
    <submittedName>
        <fullName evidence="4">Class C sortase</fullName>
    </submittedName>
</protein>
<gene>
    <name evidence="4" type="ORF">FYJ51_03190</name>
</gene>
<dbReference type="InterPro" id="IPR023365">
    <property type="entry name" value="Sortase_dom-sf"/>
</dbReference>
<evidence type="ECO:0000313" key="4">
    <source>
        <dbReference type="EMBL" id="MSS57906.1"/>
    </source>
</evidence>
<sequence length="275" mass="30492">MKKKISNIILVLIFLTGVSLLVYPTFSDWWNSMHQSRAIAAYQDQVNTLDDSQYEEMLEKAKAYNETLVGKEDRYNLSDSEVEEYNSLLDVTGTGIMGYVVIPKINVRLPIYHGTDPAVLEIAIGHIAGTSLPVGGASTHCVLSGHRGLPSAKLFTDIDQLEVGDQFMLEVLGDTLTYEVDQITVVLPDELDDIEIEEGKDLCTLVTCTPYGVNTHRLLVRGHRVETVEQNHVRVVSDAVQIEPMTVSLAIGLPVLVIIMVLRIAFAGKKRRKGR</sequence>